<dbReference type="KEGG" id="mlir:LPB04_09640"/>
<dbReference type="EMBL" id="CP062941">
    <property type="protein sequence ID" value="QOL51484.1"/>
    <property type="molecule type" value="Genomic_DNA"/>
</dbReference>
<organism evidence="2 3">
    <name type="scientific">Massilia litorea</name>
    <dbReference type="NCBI Taxonomy" id="2769491"/>
    <lineage>
        <taxon>Bacteria</taxon>
        <taxon>Pseudomonadati</taxon>
        <taxon>Pseudomonadota</taxon>
        <taxon>Betaproteobacteria</taxon>
        <taxon>Burkholderiales</taxon>
        <taxon>Oxalobacteraceae</taxon>
        <taxon>Telluria group</taxon>
        <taxon>Massilia</taxon>
    </lineage>
</organism>
<accession>A0A7L9U8X8</accession>
<dbReference type="InterPro" id="IPR050834">
    <property type="entry name" value="Glycosyltransf_2"/>
</dbReference>
<dbReference type="PANTHER" id="PTHR43685:SF2">
    <property type="entry name" value="GLYCOSYLTRANSFERASE 2-LIKE DOMAIN-CONTAINING PROTEIN"/>
    <property type="match status" value="1"/>
</dbReference>
<gene>
    <name evidence="2" type="ORF">LPB04_09640</name>
</gene>
<evidence type="ECO:0000259" key="1">
    <source>
        <dbReference type="Pfam" id="PF00535"/>
    </source>
</evidence>
<name>A0A7L9U8X8_9BURK</name>
<dbReference type="GO" id="GO:0016740">
    <property type="term" value="F:transferase activity"/>
    <property type="evidence" value="ECO:0007669"/>
    <property type="project" value="UniProtKB-KW"/>
</dbReference>
<dbReference type="RefSeq" id="WP_193688458.1">
    <property type="nucleotide sequence ID" value="NZ_CP062941.1"/>
</dbReference>
<dbReference type="AlphaFoldDB" id="A0A7L9U8X8"/>
<dbReference type="Proteomes" id="UP000593875">
    <property type="component" value="Chromosome"/>
</dbReference>
<evidence type="ECO:0000313" key="3">
    <source>
        <dbReference type="Proteomes" id="UP000593875"/>
    </source>
</evidence>
<dbReference type="PANTHER" id="PTHR43685">
    <property type="entry name" value="GLYCOSYLTRANSFERASE"/>
    <property type="match status" value="1"/>
</dbReference>
<feature type="domain" description="Glycosyltransferase 2-like" evidence="1">
    <location>
        <begin position="6"/>
        <end position="174"/>
    </location>
</feature>
<reference evidence="2 3" key="1">
    <citation type="submission" date="2020-10" db="EMBL/GenBank/DDBJ databases">
        <title>Genome sequencing of Massilia sp. LPB0304.</title>
        <authorList>
            <person name="Kim J."/>
        </authorList>
    </citation>
    <scope>NUCLEOTIDE SEQUENCE [LARGE SCALE GENOMIC DNA]</scope>
    <source>
        <strain evidence="2 3">LPB0304</strain>
    </source>
</reference>
<proteinExistence type="predicted"/>
<dbReference type="InterPro" id="IPR001173">
    <property type="entry name" value="Glyco_trans_2-like"/>
</dbReference>
<dbReference type="Pfam" id="PF00535">
    <property type="entry name" value="Glycos_transf_2"/>
    <property type="match status" value="1"/>
</dbReference>
<sequence length="505" mass="56129">MPPSFSIVINTLNRATLLAKTLDSLRWLKYRGRFEVIVVNGPSTDHSQQVIDAWLPAIRAARCEVANLSVSRNIGICMARGDIVAFIDDDAIPEPEWLEQLARAYADPAVGAAGGLVFDQTGYSYQYEYSSATRLANANWRLTRPADHLAYPGAFEFPYLQGTNTSFRRSALLEVGGFDEEIEYYLDETELCCRLVDAGYLIRQLPNAYVHHKFAPSNIRNEHKITRYRYPVIKNKLYFALKHGREYLALADILEDNRRFVDEQRQEVESHIAAGRLPASEREALAGQVRSAWERGMARGLSGMVEYITPEKQRARSGDFLAFDRVIAAGTPKALVFIARELHDPQAKLARDLAAQGHIVCVITASPDFNRVDFEDGVWVHRIAAARAALPDSGLAPGMTQEAWNWAVAARDELRRIATHRRLDAVEAPLATCEAAALLDQDWPLVSCVDADLSLPPPPLQLALLRQSQGLRGASQTLRERLAREHAVHSAANPAIVIDPVSTAS</sequence>
<dbReference type="Gene3D" id="3.90.550.10">
    <property type="entry name" value="Spore Coat Polysaccharide Biosynthesis Protein SpsA, Chain A"/>
    <property type="match status" value="1"/>
</dbReference>
<keyword evidence="2" id="KW-0808">Transferase</keyword>
<dbReference type="SUPFAM" id="SSF53448">
    <property type="entry name" value="Nucleotide-diphospho-sugar transferases"/>
    <property type="match status" value="1"/>
</dbReference>
<dbReference type="InterPro" id="IPR029044">
    <property type="entry name" value="Nucleotide-diphossugar_trans"/>
</dbReference>
<dbReference type="Gene3D" id="3.40.50.2000">
    <property type="entry name" value="Glycogen Phosphorylase B"/>
    <property type="match status" value="1"/>
</dbReference>
<protein>
    <submittedName>
        <fullName evidence="2">Glycosyltransferase family 2 protein</fullName>
    </submittedName>
</protein>
<keyword evidence="3" id="KW-1185">Reference proteome</keyword>
<evidence type="ECO:0000313" key="2">
    <source>
        <dbReference type="EMBL" id="QOL51484.1"/>
    </source>
</evidence>